<evidence type="ECO:0000256" key="4">
    <source>
        <dbReference type="ARBA" id="ARBA00023157"/>
    </source>
</evidence>
<evidence type="ECO:0000256" key="3">
    <source>
        <dbReference type="ARBA" id="ARBA00022737"/>
    </source>
</evidence>
<proteinExistence type="predicted"/>
<feature type="disulfide bond" evidence="6">
    <location>
        <begin position="234"/>
        <end position="261"/>
    </location>
</feature>
<dbReference type="PANTHER" id="PTHR19325:SF573">
    <property type="entry name" value="MEMBRANE COFACTOR PROTEIN"/>
    <property type="match status" value="1"/>
</dbReference>
<keyword evidence="3" id="KW-0677">Repeat</keyword>
<feature type="domain" description="Sushi" evidence="10">
    <location>
        <begin position="144"/>
        <end position="203"/>
    </location>
</feature>
<protein>
    <submittedName>
        <fullName evidence="11">Membrane cofactor protein-like</fullName>
    </submittedName>
</protein>
<feature type="chain" id="PRO_5018695720" evidence="9">
    <location>
        <begin position="21"/>
        <end position="361"/>
    </location>
</feature>
<accession>A0A3Q3F939</accession>
<name>A0A3Q3F939_9LABR</name>
<dbReference type="SMART" id="SM00032">
    <property type="entry name" value="CCP"/>
    <property type="match status" value="4"/>
</dbReference>
<evidence type="ECO:0000256" key="8">
    <source>
        <dbReference type="SAM" id="Phobius"/>
    </source>
</evidence>
<comment type="caution">
    <text evidence="6">Lacks conserved residue(s) required for the propagation of feature annotation.</text>
</comment>
<dbReference type="Proteomes" id="UP000261660">
    <property type="component" value="Unplaced"/>
</dbReference>
<dbReference type="FunFam" id="2.10.70.10:FF:000014">
    <property type="entry name" value="Membrane cofactor protein"/>
    <property type="match status" value="1"/>
</dbReference>
<evidence type="ECO:0000256" key="5">
    <source>
        <dbReference type="ARBA" id="ARBA00023180"/>
    </source>
</evidence>
<feature type="domain" description="Sushi" evidence="10">
    <location>
        <begin position="204"/>
        <end position="263"/>
    </location>
</feature>
<dbReference type="SUPFAM" id="SSF57535">
    <property type="entry name" value="Complement control module/SCR domain"/>
    <property type="match status" value="4"/>
</dbReference>
<evidence type="ECO:0000313" key="11">
    <source>
        <dbReference type="Ensembl" id="ENSLBEP00000015943.1"/>
    </source>
</evidence>
<keyword evidence="4 6" id="KW-1015">Disulfide bond</keyword>
<dbReference type="OrthoDB" id="6480633at2759"/>
<keyword evidence="8" id="KW-0472">Membrane</keyword>
<dbReference type="Pfam" id="PF00084">
    <property type="entry name" value="Sushi"/>
    <property type="match status" value="4"/>
</dbReference>
<organism evidence="11 12">
    <name type="scientific">Labrus bergylta</name>
    <name type="common">ballan wrasse</name>
    <dbReference type="NCBI Taxonomy" id="56723"/>
    <lineage>
        <taxon>Eukaryota</taxon>
        <taxon>Metazoa</taxon>
        <taxon>Chordata</taxon>
        <taxon>Craniata</taxon>
        <taxon>Vertebrata</taxon>
        <taxon>Euteleostomi</taxon>
        <taxon>Actinopterygii</taxon>
        <taxon>Neopterygii</taxon>
        <taxon>Teleostei</taxon>
        <taxon>Neoteleostei</taxon>
        <taxon>Acanthomorphata</taxon>
        <taxon>Eupercaria</taxon>
        <taxon>Labriformes</taxon>
        <taxon>Labridae</taxon>
        <taxon>Labrus</taxon>
    </lineage>
</organism>
<dbReference type="InterPro" id="IPR035976">
    <property type="entry name" value="Sushi/SCR/CCP_sf"/>
</dbReference>
<keyword evidence="8" id="KW-0812">Transmembrane</keyword>
<dbReference type="Ensembl" id="ENSLBET00000016879.1">
    <property type="protein sequence ID" value="ENSLBEP00000015943.1"/>
    <property type="gene ID" value="ENSLBEG00000012369.1"/>
</dbReference>
<evidence type="ECO:0000256" key="1">
    <source>
        <dbReference type="ARBA" id="ARBA00022659"/>
    </source>
</evidence>
<evidence type="ECO:0000313" key="12">
    <source>
        <dbReference type="Proteomes" id="UP000261660"/>
    </source>
</evidence>
<reference evidence="11" key="2">
    <citation type="submission" date="2025-09" db="UniProtKB">
        <authorList>
            <consortium name="Ensembl"/>
        </authorList>
    </citation>
    <scope>IDENTIFICATION</scope>
</reference>
<keyword evidence="12" id="KW-1185">Reference proteome</keyword>
<keyword evidence="1 6" id="KW-0768">Sushi</keyword>
<feature type="domain" description="Sushi" evidence="10">
    <location>
        <begin position="86"/>
        <end position="143"/>
    </location>
</feature>
<feature type="compositionally biased region" description="Basic and acidic residues" evidence="7">
    <location>
        <begin position="271"/>
        <end position="280"/>
    </location>
</feature>
<feature type="disulfide bond" evidence="6">
    <location>
        <begin position="174"/>
        <end position="201"/>
    </location>
</feature>
<sequence>MAVCLVFLLSSLGLAITAQAQDCPKPVPGPNMNLKGNDIVLQEFPDGTKVTFTCEVGYQSGGSGGSGVSTCSAGNWSLVMLQCERKNCGALEAVINGDITYPTSTLFGDTAVVTCNAGYRRVGRETIRCGDAGWLDRLPECEVSKCGPPPAIADGTFYPEKEEYEYSEVVRYTCQKDLTLNGSKSVSCSEDGTFTPAAPTCINVQCEAPNIDNADFTSGSRYPHKYKATVTHQCRTGYRMIGQSTSVCEIDGQWSPKLLECKQLPTPTTTDKPDGNKGDGDGGTDNGGSSTGETVGIIIGCVAGLFLVVLAIYYFKKKKKAGFQKGTAENETTGDGNSVELQSGKHSAAVGTTLLNEKTSD</sequence>
<evidence type="ECO:0000256" key="2">
    <source>
        <dbReference type="ARBA" id="ARBA00022729"/>
    </source>
</evidence>
<dbReference type="PANTHER" id="PTHR19325">
    <property type="entry name" value="COMPLEMENT COMPONENT-RELATED SUSHI DOMAIN-CONTAINING"/>
    <property type="match status" value="1"/>
</dbReference>
<feature type="compositionally biased region" description="Polar residues" evidence="7">
    <location>
        <begin position="327"/>
        <end position="345"/>
    </location>
</feature>
<keyword evidence="8" id="KW-1133">Transmembrane helix</keyword>
<dbReference type="Gene3D" id="2.10.70.10">
    <property type="entry name" value="Complement Module, domain 1"/>
    <property type="match status" value="4"/>
</dbReference>
<dbReference type="STRING" id="56723.ENSLBEP00000015943"/>
<dbReference type="AlphaFoldDB" id="A0A3Q3F939"/>
<dbReference type="InParanoid" id="A0A3Q3F939"/>
<feature type="region of interest" description="Disordered" evidence="7">
    <location>
        <begin position="263"/>
        <end position="288"/>
    </location>
</feature>
<feature type="signal peptide" evidence="9">
    <location>
        <begin position="1"/>
        <end position="20"/>
    </location>
</feature>
<keyword evidence="5" id="KW-0325">Glycoprotein</keyword>
<dbReference type="GeneTree" id="ENSGT00940000154967"/>
<evidence type="ECO:0000259" key="10">
    <source>
        <dbReference type="PROSITE" id="PS50923"/>
    </source>
</evidence>
<dbReference type="InterPro" id="IPR050350">
    <property type="entry name" value="Compl-Cell_Adhes-Reg"/>
</dbReference>
<keyword evidence="2 9" id="KW-0732">Signal</keyword>
<dbReference type="PROSITE" id="PS50923">
    <property type="entry name" value="SUSHI"/>
    <property type="match status" value="4"/>
</dbReference>
<reference evidence="11" key="1">
    <citation type="submission" date="2025-08" db="UniProtKB">
        <authorList>
            <consortium name="Ensembl"/>
        </authorList>
    </citation>
    <scope>IDENTIFICATION</scope>
</reference>
<feature type="transmembrane region" description="Helical" evidence="8">
    <location>
        <begin position="295"/>
        <end position="315"/>
    </location>
</feature>
<evidence type="ECO:0000256" key="6">
    <source>
        <dbReference type="PROSITE-ProRule" id="PRU00302"/>
    </source>
</evidence>
<dbReference type="InterPro" id="IPR000436">
    <property type="entry name" value="Sushi_SCR_CCP_dom"/>
</dbReference>
<evidence type="ECO:0000256" key="7">
    <source>
        <dbReference type="SAM" id="MobiDB-lite"/>
    </source>
</evidence>
<feature type="region of interest" description="Disordered" evidence="7">
    <location>
        <begin position="325"/>
        <end position="361"/>
    </location>
</feature>
<feature type="domain" description="Sushi" evidence="10">
    <location>
        <begin position="21"/>
        <end position="85"/>
    </location>
</feature>
<evidence type="ECO:0000256" key="9">
    <source>
        <dbReference type="SAM" id="SignalP"/>
    </source>
</evidence>
<dbReference type="CDD" id="cd00033">
    <property type="entry name" value="CCP"/>
    <property type="match status" value="3"/>
</dbReference>